<evidence type="ECO:0000313" key="11">
    <source>
        <dbReference type="EMBL" id="JAC33129.1"/>
    </source>
</evidence>
<comment type="similarity">
    <text evidence="2 8">Belongs to the lipase maturation factor family.</text>
</comment>
<evidence type="ECO:0000256" key="7">
    <source>
        <dbReference type="ARBA" id="ARBA00023180"/>
    </source>
</evidence>
<protein>
    <recommendedName>
        <fullName evidence="8">Lipase maturation factor</fullName>
    </recommendedName>
</protein>
<dbReference type="PANTHER" id="PTHR14463:SF5">
    <property type="entry name" value="LIPASE MATURATION FACTOR 2"/>
    <property type="match status" value="1"/>
</dbReference>
<evidence type="ECO:0000259" key="9">
    <source>
        <dbReference type="Pfam" id="PF06762"/>
    </source>
</evidence>
<keyword evidence="5 8" id="KW-1133">Transmembrane helix</keyword>
<dbReference type="InterPro" id="IPR057433">
    <property type="entry name" value="LMF1/2_C"/>
</dbReference>
<keyword evidence="3 8" id="KW-0812">Transmembrane</keyword>
<name>A0A023GGY2_AMBTT</name>
<evidence type="ECO:0000256" key="8">
    <source>
        <dbReference type="RuleBase" id="RU361229"/>
    </source>
</evidence>
<feature type="domain" description="Lipase maturation factor 1/2 N-terminal" evidence="9">
    <location>
        <begin position="1"/>
        <end position="33"/>
    </location>
</feature>
<feature type="domain" description="Lipase maturation factor 1/2 C-terminal" evidence="10">
    <location>
        <begin position="187"/>
        <end position="239"/>
    </location>
</feature>
<keyword evidence="6 8" id="KW-0472">Membrane</keyword>
<evidence type="ECO:0000256" key="6">
    <source>
        <dbReference type="ARBA" id="ARBA00023136"/>
    </source>
</evidence>
<dbReference type="GO" id="GO:0005789">
    <property type="term" value="C:endoplasmic reticulum membrane"/>
    <property type="evidence" value="ECO:0007669"/>
    <property type="project" value="UniProtKB-SubCell"/>
</dbReference>
<dbReference type="InterPro" id="IPR009613">
    <property type="entry name" value="LMF"/>
</dbReference>
<feature type="transmembrane region" description="Helical" evidence="8">
    <location>
        <begin position="135"/>
        <end position="159"/>
    </location>
</feature>
<sequence>MFLQLMIIVTGNYNFFNLLTMTLCLSLVDDDFLLGIQRRSGKPGKLRTLANVAARTIALAVYCGLFYGTVKLFHLRFDNNWALHSKIGFTSAKLNQFLGSAMPILMWVAAASLAFHILVSFYRSLVNEKGVLSKIFSTLGTIIMGTAAVWVFCISLVPLSQLDAGMNRKLWPTIRTWHYKVEPFHLTSPYGLFRRMTGVGGRPELVLEGSDDPNGPWVELPFLYKPGDVNRSPPFIIPTSLG</sequence>
<feature type="transmembrane region" description="Helical" evidence="8">
    <location>
        <begin position="104"/>
        <end position="123"/>
    </location>
</feature>
<feature type="transmembrane region" description="Helical" evidence="8">
    <location>
        <begin position="49"/>
        <end position="70"/>
    </location>
</feature>
<dbReference type="AlphaFoldDB" id="A0A023GGY2"/>
<comment type="function">
    <text evidence="8">Involved in the maturation of specific proteins in the endoplasmic reticulum.</text>
</comment>
<dbReference type="InterPro" id="IPR057434">
    <property type="entry name" value="LMF1/2_N"/>
</dbReference>
<evidence type="ECO:0000256" key="3">
    <source>
        <dbReference type="ARBA" id="ARBA00022692"/>
    </source>
</evidence>
<dbReference type="PANTHER" id="PTHR14463">
    <property type="entry name" value="LIPASE MATURATION FACTOR"/>
    <property type="match status" value="1"/>
</dbReference>
<keyword evidence="7" id="KW-0325">Glycoprotein</keyword>
<dbReference type="GO" id="GO:0051604">
    <property type="term" value="P:protein maturation"/>
    <property type="evidence" value="ECO:0007669"/>
    <property type="project" value="InterPro"/>
</dbReference>
<dbReference type="Pfam" id="PF06762">
    <property type="entry name" value="LMF1"/>
    <property type="match status" value="1"/>
</dbReference>
<accession>A0A023GGY2</accession>
<organism evidence="11">
    <name type="scientific">Amblyomma triste</name>
    <name type="common">Neotropical tick</name>
    <dbReference type="NCBI Taxonomy" id="251400"/>
    <lineage>
        <taxon>Eukaryota</taxon>
        <taxon>Metazoa</taxon>
        <taxon>Ecdysozoa</taxon>
        <taxon>Arthropoda</taxon>
        <taxon>Chelicerata</taxon>
        <taxon>Arachnida</taxon>
        <taxon>Acari</taxon>
        <taxon>Parasitiformes</taxon>
        <taxon>Ixodida</taxon>
        <taxon>Ixodoidea</taxon>
        <taxon>Ixodidae</taxon>
        <taxon>Amblyomminae</taxon>
        <taxon>Amblyomma</taxon>
    </lineage>
</organism>
<reference evidence="11" key="1">
    <citation type="submission" date="2014-03" db="EMBL/GenBank/DDBJ databases">
        <title>The sialotranscriptome of Amblyomma triste, Amblyomma parvum and Amblyomma cajennense ticks, uncovered by 454-based RNA-seq.</title>
        <authorList>
            <person name="Garcia G.R."/>
            <person name="Gardinassi L.G."/>
            <person name="Ribeiro J.M."/>
            <person name="Anatriello E."/>
            <person name="Ferreira B.R."/>
            <person name="Moreira H.N."/>
            <person name="Mafra C."/>
            <person name="Olegario M.M."/>
            <person name="Szabo P.J."/>
            <person name="Miranda-Santos I.K."/>
            <person name="Maruyama S.R."/>
        </authorList>
    </citation>
    <scope>NUCLEOTIDE SEQUENCE</scope>
    <source>
        <strain evidence="11">Mato Grasso do Sul</strain>
        <tissue evidence="11">Salivary glands</tissue>
    </source>
</reference>
<keyword evidence="4 8" id="KW-0256">Endoplasmic reticulum</keyword>
<evidence type="ECO:0000256" key="4">
    <source>
        <dbReference type="ARBA" id="ARBA00022824"/>
    </source>
</evidence>
<evidence type="ECO:0000256" key="5">
    <source>
        <dbReference type="ARBA" id="ARBA00022989"/>
    </source>
</evidence>
<proteinExistence type="evidence at transcript level"/>
<feature type="transmembrane region" description="Helical" evidence="8">
    <location>
        <begin position="6"/>
        <end position="28"/>
    </location>
</feature>
<evidence type="ECO:0000256" key="1">
    <source>
        <dbReference type="ARBA" id="ARBA00004477"/>
    </source>
</evidence>
<dbReference type="EMBL" id="GBBM01002289">
    <property type="protein sequence ID" value="JAC33129.1"/>
    <property type="molecule type" value="mRNA"/>
</dbReference>
<comment type="caution">
    <text evidence="8">Lacks conserved residue(s) required for the propagation of feature annotation.</text>
</comment>
<evidence type="ECO:0000256" key="2">
    <source>
        <dbReference type="ARBA" id="ARBA00005512"/>
    </source>
</evidence>
<evidence type="ECO:0000259" key="10">
    <source>
        <dbReference type="Pfam" id="PF25179"/>
    </source>
</evidence>
<dbReference type="Pfam" id="PF25179">
    <property type="entry name" value="LMF1_C"/>
    <property type="match status" value="1"/>
</dbReference>
<comment type="subcellular location">
    <subcellularLocation>
        <location evidence="1 8">Endoplasmic reticulum membrane</location>
        <topology evidence="1 8">Multi-pass membrane protein</topology>
    </subcellularLocation>
</comment>